<organism evidence="6 7">
    <name type="scientific">Sphingomonas guangdongensis</name>
    <dbReference type="NCBI Taxonomy" id="1141890"/>
    <lineage>
        <taxon>Bacteria</taxon>
        <taxon>Pseudomonadati</taxon>
        <taxon>Pseudomonadota</taxon>
        <taxon>Alphaproteobacteria</taxon>
        <taxon>Sphingomonadales</taxon>
        <taxon>Sphingomonadaceae</taxon>
        <taxon>Sphingomonas</taxon>
    </lineage>
</organism>
<dbReference type="InterPro" id="IPR007343">
    <property type="entry name" value="Uncharacterised_pept_Zn_put"/>
</dbReference>
<evidence type="ECO:0000256" key="5">
    <source>
        <dbReference type="SAM" id="Phobius"/>
    </source>
</evidence>
<dbReference type="EMBL" id="OBMI01000001">
    <property type="protein sequence ID" value="SOB78886.1"/>
    <property type="molecule type" value="Genomic_DNA"/>
</dbReference>
<dbReference type="Proteomes" id="UP000219494">
    <property type="component" value="Unassembled WGS sequence"/>
</dbReference>
<sequence>MRLDDLDPSSNVRDLGSGGGGGGGIPILGLLLPFLFRGRMGCGSMVLLVIAGVVFLMMGGLGSLTGGGGVGPAQRSDTGGQSGAAVCNTAERLFSCRVLASTEQVWSSLFQQQAQRYTAPTLNFYGGNVRSGCGSASSAAGPFYCPPDQGVYLDTSFFDELQSRFGAKGDFAEAYVIAHEVGHHIQNLTGAAQQVSQIQQSGSRAEGNAASVRLELQADCYAGVWARRSGRLEPGDIQEGMTAANAIGDDTLQRQQGGAVVPDSFTHGSSADRQRWLQRGLETGDPAACDTFGTATR</sequence>
<evidence type="ECO:0008006" key="8">
    <source>
        <dbReference type="Google" id="ProtNLM"/>
    </source>
</evidence>
<comment type="subcellular location">
    <subcellularLocation>
        <location evidence="1">Membrane</location>
        <topology evidence="1">Single-pass membrane protein</topology>
    </subcellularLocation>
</comment>
<evidence type="ECO:0000256" key="4">
    <source>
        <dbReference type="ARBA" id="ARBA00023136"/>
    </source>
</evidence>
<dbReference type="OrthoDB" id="9774900at2"/>
<evidence type="ECO:0000313" key="6">
    <source>
        <dbReference type="EMBL" id="SOB78886.1"/>
    </source>
</evidence>
<name>A0A285QAN1_9SPHN</name>
<feature type="transmembrane region" description="Helical" evidence="5">
    <location>
        <begin position="45"/>
        <end position="64"/>
    </location>
</feature>
<dbReference type="PANTHER" id="PTHR30168:SF0">
    <property type="entry name" value="INNER MEMBRANE PROTEIN"/>
    <property type="match status" value="1"/>
</dbReference>
<evidence type="ECO:0000256" key="3">
    <source>
        <dbReference type="ARBA" id="ARBA00022989"/>
    </source>
</evidence>
<keyword evidence="7" id="KW-1185">Reference proteome</keyword>
<keyword evidence="4 5" id="KW-0472">Membrane</keyword>
<keyword evidence="2 5" id="KW-0812">Transmembrane</keyword>
<dbReference type="AlphaFoldDB" id="A0A285QAN1"/>
<feature type="transmembrane region" description="Helical" evidence="5">
    <location>
        <begin position="15"/>
        <end position="36"/>
    </location>
</feature>
<evidence type="ECO:0000313" key="7">
    <source>
        <dbReference type="Proteomes" id="UP000219494"/>
    </source>
</evidence>
<accession>A0A285QAN1</accession>
<dbReference type="Pfam" id="PF04228">
    <property type="entry name" value="Zn_peptidase"/>
    <property type="match status" value="1"/>
</dbReference>
<evidence type="ECO:0000256" key="2">
    <source>
        <dbReference type="ARBA" id="ARBA00022692"/>
    </source>
</evidence>
<proteinExistence type="predicted"/>
<gene>
    <name evidence="6" type="ORF">SAMN06297144_0265</name>
</gene>
<reference evidence="6 7" key="1">
    <citation type="submission" date="2017-07" db="EMBL/GenBank/DDBJ databases">
        <authorList>
            <person name="Sun Z.S."/>
            <person name="Albrecht U."/>
            <person name="Echele G."/>
            <person name="Lee C.C."/>
        </authorList>
    </citation>
    <scope>NUCLEOTIDE SEQUENCE [LARGE SCALE GENOMIC DNA]</scope>
    <source>
        <strain evidence="6 7">CGMCC 1.12672</strain>
    </source>
</reference>
<dbReference type="PANTHER" id="PTHR30168">
    <property type="entry name" value="PUTATIVE MEMBRANE PROTEIN YPFJ"/>
    <property type="match status" value="1"/>
</dbReference>
<evidence type="ECO:0000256" key="1">
    <source>
        <dbReference type="ARBA" id="ARBA00004167"/>
    </source>
</evidence>
<protein>
    <recommendedName>
        <fullName evidence="8">Zinc metalloprotease</fullName>
    </recommendedName>
</protein>
<dbReference type="GO" id="GO:0016020">
    <property type="term" value="C:membrane"/>
    <property type="evidence" value="ECO:0007669"/>
    <property type="project" value="UniProtKB-SubCell"/>
</dbReference>
<keyword evidence="3 5" id="KW-1133">Transmembrane helix</keyword>
<dbReference type="RefSeq" id="WP_097062221.1">
    <property type="nucleotide sequence ID" value="NZ_OBMI01000001.1"/>
</dbReference>